<gene>
    <name evidence="5" type="primary">105617990</name>
</gene>
<dbReference type="InterPro" id="IPR015943">
    <property type="entry name" value="WD40/YVTN_repeat-like_dom_sf"/>
</dbReference>
<dbReference type="GO" id="GO:0042981">
    <property type="term" value="P:regulation of apoptotic process"/>
    <property type="evidence" value="ECO:0007669"/>
    <property type="project" value="InterPro"/>
</dbReference>
<dbReference type="GO" id="GO:0006915">
    <property type="term" value="P:apoptotic process"/>
    <property type="evidence" value="ECO:0007669"/>
    <property type="project" value="UniProtKB-KW"/>
</dbReference>
<feature type="domain" description="CARD" evidence="4">
    <location>
        <begin position="1"/>
        <end position="78"/>
    </location>
</feature>
<evidence type="ECO:0000256" key="3">
    <source>
        <dbReference type="ARBA" id="ARBA00022737"/>
    </source>
</evidence>
<dbReference type="EMBL" id="ADTU01011204">
    <property type="status" value="NOT_ANNOTATED_CDS"/>
    <property type="molecule type" value="Genomic_DNA"/>
</dbReference>
<dbReference type="Gene3D" id="1.25.40.370">
    <property type="match status" value="1"/>
</dbReference>
<dbReference type="SMART" id="SM00320">
    <property type="entry name" value="WD40"/>
    <property type="match status" value="6"/>
</dbReference>
<evidence type="ECO:0000313" key="6">
    <source>
        <dbReference type="Proteomes" id="UP000005205"/>
    </source>
</evidence>
<organism evidence="5 6">
    <name type="scientific">Atta cephalotes</name>
    <name type="common">Leafcutter ant</name>
    <dbReference type="NCBI Taxonomy" id="12957"/>
    <lineage>
        <taxon>Eukaryota</taxon>
        <taxon>Metazoa</taxon>
        <taxon>Ecdysozoa</taxon>
        <taxon>Arthropoda</taxon>
        <taxon>Hexapoda</taxon>
        <taxon>Insecta</taxon>
        <taxon>Pterygota</taxon>
        <taxon>Neoptera</taxon>
        <taxon>Endopterygota</taxon>
        <taxon>Hymenoptera</taxon>
        <taxon>Apocrita</taxon>
        <taxon>Aculeata</taxon>
        <taxon>Formicoidea</taxon>
        <taxon>Formicidae</taxon>
        <taxon>Myrmicinae</taxon>
        <taxon>Atta</taxon>
    </lineage>
</organism>
<dbReference type="InParanoid" id="A0A158NBK9"/>
<evidence type="ECO:0000256" key="1">
    <source>
        <dbReference type="ARBA" id="ARBA00022574"/>
    </source>
</evidence>
<evidence type="ECO:0000259" key="4">
    <source>
        <dbReference type="PROSITE" id="PS50209"/>
    </source>
</evidence>
<dbReference type="GO" id="GO:0043531">
    <property type="term" value="F:ADP binding"/>
    <property type="evidence" value="ECO:0007669"/>
    <property type="project" value="InterPro"/>
</dbReference>
<dbReference type="KEGG" id="acep:105617990"/>
<dbReference type="InterPro" id="IPR002182">
    <property type="entry name" value="NB-ARC"/>
</dbReference>
<keyword evidence="6" id="KW-1185">Reference proteome</keyword>
<name>A0A158NBK9_ATTCE</name>
<proteinExistence type="predicted"/>
<dbReference type="InterPro" id="IPR036322">
    <property type="entry name" value="WD40_repeat_dom_sf"/>
</dbReference>
<dbReference type="Proteomes" id="UP000005205">
    <property type="component" value="Unassembled WGS sequence"/>
</dbReference>
<keyword evidence="2" id="KW-0053">Apoptosis</keyword>
<reference evidence="5" key="2">
    <citation type="submission" date="2016-04" db="UniProtKB">
        <authorList>
            <consortium name="EnsemblMetazoa"/>
        </authorList>
    </citation>
    <scope>IDENTIFICATION</scope>
</reference>
<dbReference type="Pfam" id="PF00931">
    <property type="entry name" value="NB-ARC"/>
    <property type="match status" value="1"/>
</dbReference>
<dbReference type="SUPFAM" id="SSF50978">
    <property type="entry name" value="WD40 repeat-like"/>
    <property type="match status" value="2"/>
</dbReference>
<dbReference type="eggNOG" id="KOG4658">
    <property type="taxonomic scope" value="Eukaryota"/>
</dbReference>
<dbReference type="InterPro" id="IPR042197">
    <property type="entry name" value="Apaf_helical"/>
</dbReference>
<dbReference type="InterPro" id="IPR001680">
    <property type="entry name" value="WD40_rpt"/>
</dbReference>
<dbReference type="InterPro" id="IPR048975">
    <property type="entry name" value="WHD_APAF1"/>
</dbReference>
<dbReference type="InterPro" id="IPR011029">
    <property type="entry name" value="DEATH-like_dom_sf"/>
</dbReference>
<dbReference type="Gene3D" id="1.10.8.430">
    <property type="entry name" value="Helical domain of apoptotic protease-activating factors"/>
    <property type="match status" value="1"/>
</dbReference>
<accession>A0A158NBK9</accession>
<dbReference type="Pfam" id="PF21296">
    <property type="entry name" value="WHD_APAF1"/>
    <property type="match status" value="1"/>
</dbReference>
<dbReference type="Gene3D" id="1.10.10.10">
    <property type="entry name" value="Winged helix-like DNA-binding domain superfamily/Winged helix DNA-binding domain"/>
    <property type="match status" value="1"/>
</dbReference>
<dbReference type="STRING" id="12957.A0A158NBK9"/>
<dbReference type="FunCoup" id="A0A158NBK9">
    <property type="interactions" value="10"/>
</dbReference>
<evidence type="ECO:0000256" key="2">
    <source>
        <dbReference type="ARBA" id="ARBA00022703"/>
    </source>
</evidence>
<dbReference type="InterPro" id="IPR036388">
    <property type="entry name" value="WH-like_DNA-bd_sf"/>
</dbReference>
<sequence>MEKLHKDILIRLRKNIIDDLDVDNDVIQPLRNEYIITEDHIKNIYIGATKEERAAKLLDILPLCGANAFGVFHQSLKHHYDWLSDEIDIMLGNCEIETNGVTDYYAGPLNIPPLSPLTVTRQEKINQLKKALQELIPTKYIALHGMKGFGKSSLVASTLKDVKLVKNLFSNQVYWIKFADDDSLDEEILIQLNTLYYNVRNLEIQPELFSSLERNSLIRYLKYYFSKQENCNALLILDDVHNEQIINTFDFQCKTLVLTDNIDVVLKKRPKIIEMNDGFTEAETLGLFAKALEMNVKKLPVEAKRIYEECKGMPLLIAMFAAQFEEFKCDMRIHDRRWKYYLRSLREKNRTNKVMNEFWKKQETIFDICIKQLKPDLKKYYEDLAIFCEDVNIASKTLEIFWRKDPLEVEELMLDLCHKSLAARIWNNDLKTYIYGVHDLLLTHLRKKRTDDELVQMHKSVIEKYRQYCNNDFSKLPDDNYIYLYIGYHLEQAKLFEEFPHLYLNFDFIQAKLTHAGLNDLLLDLRKYRKYITLNSTDEYVTKVSDLERFLQEQASVIIEHKHKKCLDIIQIAMNHSSQDYITQTAKDLAMKRQEFLYLSHKKSSQYANISLTEEIPRNICTSSFTNDPELVLTGNTSGKIILCDFQGKQRKIFNGHGEECSIKKIIVSMASDCFLSLSNAGIIKLFSLSEESDEFYQNYMNIGSPRQKQNFWSDPYSNLKGQDDSLAEFKVKNEIILDMAFGREENYIAACTNKATIQIWDRNGNTMFTLTDPKYQYIMKIAFTTNASLLHIMDESKGAFFVFTNYGNDYTTYQYVTCYNLQLKSAFKEVIFFHHVPMHDDSLIVVTKKEAMYVKWCRRIENCVYNFNRKLKGYIDEKVTYVCATITYDGEYLILADSAGFINVWNTDSGFQPVAIYKSRVISLDSFPFKDCHVICGSGDGALYRWKLPIQKSNDLPRKCLFDAIVSCDEMDIVIKESPSKIITMLCGEKMIKESALIKGEISNLQLSADGNKALYVIDNKIIELLDITTGIITKVLQVDKPIQFVKIINLLNRDIILCRWEDNNLKIWQPPVVFGIETRGEESIHDIHIINNNCVITVMQNGKIKIWYTSIPWQLISQVDLSNPPSNIIFSCLSYNQKYLAILNESHHLTLLYINYENIAASLPHIQINEQPHFTHSFAQKAICCDISKNEQYIAVGLESGRISIINIQKQMEIAQLFFNANPITQLCWAPVTIDVPILLSLTSDELIWWNIALAKNDMARTQNMRSRISRSISAPSFSSNAFWNQRVPNSRSVDVGVSRIQNEMISSTASSDIINNISSYWKNKKGKNPEIPELLTVVALPQNRDGKICISPDFTKYVMVDMYGSINTFKLIDYHEFNLS</sequence>
<dbReference type="OrthoDB" id="1357022at2759"/>
<dbReference type="Pfam" id="PF00619">
    <property type="entry name" value="CARD"/>
    <property type="match status" value="1"/>
</dbReference>
<dbReference type="GO" id="GO:0005829">
    <property type="term" value="C:cytosol"/>
    <property type="evidence" value="ECO:0007669"/>
    <property type="project" value="UniProtKB-ARBA"/>
</dbReference>
<keyword evidence="3" id="KW-0677">Repeat</keyword>
<dbReference type="PRINTS" id="PR00364">
    <property type="entry name" value="DISEASERSIST"/>
</dbReference>
<protein>
    <recommendedName>
        <fullName evidence="4">CARD domain-containing protein</fullName>
    </recommendedName>
</protein>
<dbReference type="EnsemblMetazoa" id="XM_012199527.1">
    <property type="protein sequence ID" value="XP_012054917.1"/>
    <property type="gene ID" value="LOC105617990"/>
</dbReference>
<keyword evidence="1" id="KW-0853">WD repeat</keyword>
<evidence type="ECO:0000313" key="5">
    <source>
        <dbReference type="EnsemblMetazoa" id="XP_012054917.1"/>
    </source>
</evidence>
<dbReference type="Pfam" id="PF17908">
    <property type="entry name" value="APAF1_C"/>
    <property type="match status" value="1"/>
</dbReference>
<dbReference type="Gene3D" id="2.130.10.10">
    <property type="entry name" value="YVTN repeat-like/Quinoprotein amine dehydrogenase"/>
    <property type="match status" value="3"/>
</dbReference>
<reference evidence="6" key="1">
    <citation type="journal article" date="2011" name="PLoS Genet.">
        <title>The genome sequence of the leaf-cutter ant Atta cephalotes reveals insights into its obligate symbiotic lifestyle.</title>
        <authorList>
            <person name="Suen G."/>
            <person name="Teiling C."/>
            <person name="Li L."/>
            <person name="Holt C."/>
            <person name="Abouheif E."/>
            <person name="Bornberg-Bauer E."/>
            <person name="Bouffard P."/>
            <person name="Caldera E.J."/>
            <person name="Cash E."/>
            <person name="Cavanaugh A."/>
            <person name="Denas O."/>
            <person name="Elhaik E."/>
            <person name="Fave M.J."/>
            <person name="Gadau J."/>
            <person name="Gibson J.D."/>
            <person name="Graur D."/>
            <person name="Grubbs K.J."/>
            <person name="Hagen D.E."/>
            <person name="Harkins T.T."/>
            <person name="Helmkampf M."/>
            <person name="Hu H."/>
            <person name="Johnson B.R."/>
            <person name="Kim J."/>
            <person name="Marsh S.E."/>
            <person name="Moeller J.A."/>
            <person name="Munoz-Torres M.C."/>
            <person name="Murphy M.C."/>
            <person name="Naughton M.C."/>
            <person name="Nigam S."/>
            <person name="Overson R."/>
            <person name="Rajakumar R."/>
            <person name="Reese J.T."/>
            <person name="Scott J.J."/>
            <person name="Smith C.R."/>
            <person name="Tao S."/>
            <person name="Tsutsui N.D."/>
            <person name="Viljakainen L."/>
            <person name="Wissler L."/>
            <person name="Yandell M.D."/>
            <person name="Zimmer F."/>
            <person name="Taylor J."/>
            <person name="Slater S.C."/>
            <person name="Clifton S.W."/>
            <person name="Warren W.C."/>
            <person name="Elsik C.G."/>
            <person name="Smith C.D."/>
            <person name="Weinstock G.M."/>
            <person name="Gerardo N.M."/>
            <person name="Currie C.R."/>
        </authorList>
    </citation>
    <scope>NUCLEOTIDE SEQUENCE [LARGE SCALE GENOMIC DNA]</scope>
</reference>
<dbReference type="SUPFAM" id="SSF52540">
    <property type="entry name" value="P-loop containing nucleoside triphosphate hydrolases"/>
    <property type="match status" value="1"/>
</dbReference>
<dbReference type="InterPro" id="IPR041452">
    <property type="entry name" value="APAF1_C"/>
</dbReference>
<dbReference type="PANTHER" id="PTHR22845:SF5">
    <property type="entry name" value="APOPTOTIC PROTEASE-ACTIVATING FACTOR 1"/>
    <property type="match status" value="1"/>
</dbReference>
<dbReference type="InterPro" id="IPR027417">
    <property type="entry name" value="P-loop_NTPase"/>
</dbReference>
<dbReference type="PANTHER" id="PTHR22845">
    <property type="entry name" value="APOPTOTIC PROTEASE-ACTIVATING FACTOR 1"/>
    <property type="match status" value="1"/>
</dbReference>
<dbReference type="PROSITE" id="PS50209">
    <property type="entry name" value="CARD"/>
    <property type="match status" value="1"/>
</dbReference>
<dbReference type="SUPFAM" id="SSF47986">
    <property type="entry name" value="DEATH domain"/>
    <property type="match status" value="1"/>
</dbReference>
<dbReference type="Gene3D" id="1.10.533.10">
    <property type="entry name" value="Death Domain, Fas"/>
    <property type="match status" value="1"/>
</dbReference>
<dbReference type="InterPro" id="IPR001315">
    <property type="entry name" value="CARD"/>
</dbReference>
<dbReference type="Gene3D" id="3.40.50.300">
    <property type="entry name" value="P-loop containing nucleotide triphosphate hydrolases"/>
    <property type="match status" value="1"/>
</dbReference>